<comment type="caution">
    <text evidence="3">The sequence shown here is derived from an EMBL/GenBank/DDBJ whole genome shotgun (WGS) entry which is preliminary data.</text>
</comment>
<dbReference type="Proteomes" id="UP001596484">
    <property type="component" value="Unassembled WGS sequence"/>
</dbReference>
<evidence type="ECO:0008006" key="5">
    <source>
        <dbReference type="Google" id="ProtNLM"/>
    </source>
</evidence>
<sequence length="315" mass="32963">MRPSWKLSYVAAACVLAIAGCSGDGGSGTPEAADTTTAATRTTASTATTGTAAAGEAADITVDKTGWFGGFEITVDKATATPTGSTTDVELELSYKNLVGVKAPPPEEAYLDVQGSVIDVKFEEQTVAGFGEASGTATASVKASGSKADPEQLLDSAALVYGETDSNQTKIPFAEDGKVETIEPRGIPVGQTMGIGTAVTFQLTRAFLWPSYQPGEKGKYELWIEYNAECLDCPGVLSYAMHRDDFTLTAPDGKSVPADYRSPAGDKSVSSGYNVEGQWLVFLIDAPATGAYTLKITFVGTNRELKVEDTTTITL</sequence>
<accession>A0ABW2S1Q5</accession>
<feature type="chain" id="PRO_5045536108" description="Lipoprotein" evidence="2">
    <location>
        <begin position="23"/>
        <end position="315"/>
    </location>
</feature>
<evidence type="ECO:0000313" key="3">
    <source>
        <dbReference type="EMBL" id="MFC7450043.1"/>
    </source>
</evidence>
<evidence type="ECO:0000313" key="4">
    <source>
        <dbReference type="Proteomes" id="UP001596484"/>
    </source>
</evidence>
<dbReference type="RefSeq" id="WP_378407618.1">
    <property type="nucleotide sequence ID" value="NZ_JBHTCS010000024.1"/>
</dbReference>
<dbReference type="EMBL" id="JBHTCS010000024">
    <property type="protein sequence ID" value="MFC7450043.1"/>
    <property type="molecule type" value="Genomic_DNA"/>
</dbReference>
<name>A0ABW2S1Q5_9NOCA</name>
<dbReference type="PROSITE" id="PS51257">
    <property type="entry name" value="PROKAR_LIPOPROTEIN"/>
    <property type="match status" value="1"/>
</dbReference>
<protein>
    <recommendedName>
        <fullName evidence="5">Lipoprotein</fullName>
    </recommendedName>
</protein>
<feature type="region of interest" description="Disordered" evidence="1">
    <location>
        <begin position="25"/>
        <end position="53"/>
    </location>
</feature>
<evidence type="ECO:0000256" key="1">
    <source>
        <dbReference type="SAM" id="MobiDB-lite"/>
    </source>
</evidence>
<keyword evidence="2" id="KW-0732">Signal</keyword>
<feature type="compositionally biased region" description="Low complexity" evidence="1">
    <location>
        <begin position="29"/>
        <end position="53"/>
    </location>
</feature>
<feature type="signal peptide" evidence="2">
    <location>
        <begin position="1"/>
        <end position="22"/>
    </location>
</feature>
<keyword evidence="4" id="KW-1185">Reference proteome</keyword>
<organism evidence="3 4">
    <name type="scientific">Rhodococcus daqingensis</name>
    <dbReference type="NCBI Taxonomy" id="2479363"/>
    <lineage>
        <taxon>Bacteria</taxon>
        <taxon>Bacillati</taxon>
        <taxon>Actinomycetota</taxon>
        <taxon>Actinomycetes</taxon>
        <taxon>Mycobacteriales</taxon>
        <taxon>Nocardiaceae</taxon>
        <taxon>Rhodococcus</taxon>
    </lineage>
</organism>
<reference evidence="4" key="1">
    <citation type="journal article" date="2019" name="Int. J. Syst. Evol. Microbiol.">
        <title>The Global Catalogue of Microorganisms (GCM) 10K type strain sequencing project: providing services to taxonomists for standard genome sequencing and annotation.</title>
        <authorList>
            <consortium name="The Broad Institute Genomics Platform"/>
            <consortium name="The Broad Institute Genome Sequencing Center for Infectious Disease"/>
            <person name="Wu L."/>
            <person name="Ma J."/>
        </authorList>
    </citation>
    <scope>NUCLEOTIDE SEQUENCE [LARGE SCALE GENOMIC DNA]</scope>
    <source>
        <strain evidence="4">ICMP 19430</strain>
    </source>
</reference>
<gene>
    <name evidence="3" type="ORF">ACFQS9_19275</name>
</gene>
<proteinExistence type="predicted"/>
<evidence type="ECO:0000256" key="2">
    <source>
        <dbReference type="SAM" id="SignalP"/>
    </source>
</evidence>